<dbReference type="SMART" id="SM00320">
    <property type="entry name" value="WD40"/>
    <property type="match status" value="10"/>
</dbReference>
<dbReference type="SUPFAM" id="SSF51004">
    <property type="entry name" value="C-terminal (heme d1) domain of cytochrome cd1-nitrite reductase"/>
    <property type="match status" value="1"/>
</dbReference>
<comment type="subcellular location">
    <subcellularLocation>
        <location evidence="2">Cytoplasm</location>
    </subcellularLocation>
    <subcellularLocation>
        <location evidence="1">Nucleus</location>
    </subcellularLocation>
</comment>
<keyword evidence="13" id="KW-1185">Reference proteome</keyword>
<evidence type="ECO:0000256" key="5">
    <source>
        <dbReference type="ARBA" id="ARBA00020267"/>
    </source>
</evidence>
<evidence type="ECO:0000256" key="7">
    <source>
        <dbReference type="ARBA" id="ARBA00022574"/>
    </source>
</evidence>
<evidence type="ECO:0000256" key="1">
    <source>
        <dbReference type="ARBA" id="ARBA00004123"/>
    </source>
</evidence>
<dbReference type="PROSITE" id="PS50082">
    <property type="entry name" value="WD_REPEATS_2"/>
    <property type="match status" value="4"/>
</dbReference>
<protein>
    <recommendedName>
        <fullName evidence="5">Elongator complex protein 2</fullName>
    </recommendedName>
</protein>
<gene>
    <name evidence="12" type="ORF">CUNI_LOCUS3700</name>
</gene>
<dbReference type="InterPro" id="IPR036322">
    <property type="entry name" value="WD40_repeat_dom_sf"/>
</dbReference>
<dbReference type="PANTHER" id="PTHR44111">
    <property type="entry name" value="ELONGATOR COMPLEX PROTEIN 2"/>
    <property type="match status" value="1"/>
</dbReference>
<keyword evidence="6" id="KW-0963">Cytoplasm</keyword>
<keyword evidence="9" id="KW-0677">Repeat</keyword>
<feature type="repeat" description="WD" evidence="11">
    <location>
        <begin position="208"/>
        <end position="252"/>
    </location>
</feature>
<dbReference type="EMBL" id="CAJHNH020000504">
    <property type="protein sequence ID" value="CAG5118142.1"/>
    <property type="molecule type" value="Genomic_DNA"/>
</dbReference>
<evidence type="ECO:0000256" key="6">
    <source>
        <dbReference type="ARBA" id="ARBA00022490"/>
    </source>
</evidence>
<dbReference type="InterPro" id="IPR011048">
    <property type="entry name" value="Haem_d1_sf"/>
</dbReference>
<dbReference type="SUPFAM" id="SSF50978">
    <property type="entry name" value="WD40 repeat-like"/>
    <property type="match status" value="2"/>
</dbReference>
<dbReference type="GO" id="GO:0033588">
    <property type="term" value="C:elongator holoenzyme complex"/>
    <property type="evidence" value="ECO:0007669"/>
    <property type="project" value="InterPro"/>
</dbReference>
<evidence type="ECO:0000313" key="12">
    <source>
        <dbReference type="EMBL" id="CAG5118142.1"/>
    </source>
</evidence>
<comment type="similarity">
    <text evidence="4">Belongs to the WD repeat ELP2 family.</text>
</comment>
<dbReference type="PANTHER" id="PTHR44111:SF1">
    <property type="entry name" value="ELONGATOR COMPLEX PROTEIN 2"/>
    <property type="match status" value="1"/>
</dbReference>
<evidence type="ECO:0000256" key="3">
    <source>
        <dbReference type="ARBA" id="ARBA00005043"/>
    </source>
</evidence>
<dbReference type="FunFam" id="2.130.10.10:FF:000400">
    <property type="entry name" value="Elongator acetyltransferase complex subunit 2"/>
    <property type="match status" value="1"/>
</dbReference>
<evidence type="ECO:0000256" key="11">
    <source>
        <dbReference type="PROSITE-ProRule" id="PRU00221"/>
    </source>
</evidence>
<keyword evidence="8" id="KW-0819">tRNA processing</keyword>
<sequence>MATVNTCYVAAACNRCPYSADWGRNGLIIYGYSRAVALYQPEGQSVAGGVCATFVGNTDRVNCVSWVRNRLEDETEFVSGSVDGGVCIWRLNNDKTSTEPLCTLKGHEGSVICVSACTVPRSGSSTSETVETLIVTASADSTVRIWSKVNNEATEKQTLNFGSGFALTVAVFIIPGTSVPIVACGCDDHKVHLYVAGDDGQYFRVLVLSGHEDWIRSLNFTVDDAGDILLASCAQDHLIRVWRFARSSESHNSVQQMTSIAHLQPDEDITAKETVITMVENGLEIKFAVSLESVLSGHENWVYSVRWQPCVIKENGTTHQPMKLLSASMDKTMIIWSPDVETGVWVDEVRVGDVGGNSLGFFGGLFGPCGRSILGHGYQGAFNQWTCNKEFCVWESQVTGGGHFNSVVDLSWSGGGGHYILSASTDQTTRLHAPWVRQYQQPAWYEIARPQIHGYDLQCLAVLGKYSFASGADEKLVRVFKAPRNFINNFGQICGHSLTSDLRSEEFLSLPEGANVPALGLSNKAVYVGGDASTKEQEEITKQGQYPDNYFTSIDLRAPPSEDQLLQNTLWPEEAKLYGHGYEIFSLAANPEGTLLASACKAAKAEVANILLWDMKTKKVCASLCGCTLTVTQMAFNHQGNRLLAVSRDRTWALFKQSETGQFVLEASTDKRTTSHARIIWSCAWSHDDKYFFTASRDKKVLVWSVDAVARTTHTSPPMPAGSLVLPHSVTAVSLAPLFVQDDRYLVAAALEDGEIFLYTWSPSDSTSEWRLAASLSQSEAHHLTVTRLAFRPQTGRLGHTEDSSRWLQLASCGEDHAVRVYNIDLMDFKKKN</sequence>
<comment type="caution">
    <text evidence="12">The sequence shown here is derived from an EMBL/GenBank/DDBJ whole genome shotgun (WGS) entry which is preliminary data.</text>
</comment>
<keyword evidence="7 11" id="KW-0853">WD repeat</keyword>
<name>A0A8S3YRM4_9EUPU</name>
<dbReference type="AlphaFoldDB" id="A0A8S3YRM4"/>
<dbReference type="GO" id="GO:0002098">
    <property type="term" value="P:tRNA wobble uridine modification"/>
    <property type="evidence" value="ECO:0007669"/>
    <property type="project" value="InterPro"/>
</dbReference>
<feature type="repeat" description="WD" evidence="11">
    <location>
        <begin position="673"/>
        <end position="714"/>
    </location>
</feature>
<dbReference type="OrthoDB" id="27911at2759"/>
<evidence type="ECO:0000313" key="13">
    <source>
        <dbReference type="Proteomes" id="UP000678393"/>
    </source>
</evidence>
<dbReference type="Pfam" id="PF00400">
    <property type="entry name" value="WD40"/>
    <property type="match status" value="5"/>
</dbReference>
<comment type="pathway">
    <text evidence="3">tRNA modification; 5-methoxycarbonylmethyl-2-thiouridine-tRNA biosynthesis.</text>
</comment>
<reference evidence="12" key="1">
    <citation type="submission" date="2021-04" db="EMBL/GenBank/DDBJ databases">
        <authorList>
            <consortium name="Molecular Ecology Group"/>
        </authorList>
    </citation>
    <scope>NUCLEOTIDE SEQUENCE</scope>
</reference>
<evidence type="ECO:0000256" key="2">
    <source>
        <dbReference type="ARBA" id="ARBA00004496"/>
    </source>
</evidence>
<dbReference type="GO" id="GO:0005634">
    <property type="term" value="C:nucleus"/>
    <property type="evidence" value="ECO:0007669"/>
    <property type="project" value="UniProtKB-SubCell"/>
</dbReference>
<dbReference type="InterPro" id="IPR015943">
    <property type="entry name" value="WD40/YVTN_repeat-like_dom_sf"/>
</dbReference>
<dbReference type="PROSITE" id="PS50294">
    <property type="entry name" value="WD_REPEATS_REGION"/>
    <property type="match status" value="1"/>
</dbReference>
<evidence type="ECO:0000256" key="4">
    <source>
        <dbReference type="ARBA" id="ARBA00005881"/>
    </source>
</evidence>
<accession>A0A8S3YRM4</accession>
<organism evidence="12 13">
    <name type="scientific">Candidula unifasciata</name>
    <dbReference type="NCBI Taxonomy" id="100452"/>
    <lineage>
        <taxon>Eukaryota</taxon>
        <taxon>Metazoa</taxon>
        <taxon>Spiralia</taxon>
        <taxon>Lophotrochozoa</taxon>
        <taxon>Mollusca</taxon>
        <taxon>Gastropoda</taxon>
        <taxon>Heterobranchia</taxon>
        <taxon>Euthyneura</taxon>
        <taxon>Panpulmonata</taxon>
        <taxon>Eupulmonata</taxon>
        <taxon>Stylommatophora</taxon>
        <taxon>Helicina</taxon>
        <taxon>Helicoidea</taxon>
        <taxon>Geomitridae</taxon>
        <taxon>Candidula</taxon>
    </lineage>
</organism>
<feature type="repeat" description="WD" evidence="11">
    <location>
        <begin position="54"/>
        <end position="99"/>
    </location>
</feature>
<feature type="repeat" description="WD" evidence="11">
    <location>
        <begin position="133"/>
        <end position="156"/>
    </location>
</feature>
<dbReference type="GO" id="GO:0005737">
    <property type="term" value="C:cytoplasm"/>
    <property type="evidence" value="ECO:0007669"/>
    <property type="project" value="UniProtKB-SubCell"/>
</dbReference>
<evidence type="ECO:0000256" key="9">
    <source>
        <dbReference type="ARBA" id="ARBA00022737"/>
    </source>
</evidence>
<dbReference type="InterPro" id="IPR001680">
    <property type="entry name" value="WD40_rpt"/>
</dbReference>
<dbReference type="Proteomes" id="UP000678393">
    <property type="component" value="Unassembled WGS sequence"/>
</dbReference>
<dbReference type="Gene3D" id="2.130.10.10">
    <property type="entry name" value="YVTN repeat-like/Quinoprotein amine dehydrogenase"/>
    <property type="match status" value="5"/>
</dbReference>
<proteinExistence type="inferred from homology"/>
<keyword evidence="10" id="KW-0539">Nucleus</keyword>
<evidence type="ECO:0000256" key="8">
    <source>
        <dbReference type="ARBA" id="ARBA00022694"/>
    </source>
</evidence>
<dbReference type="InterPro" id="IPR037289">
    <property type="entry name" value="Elp2"/>
</dbReference>
<evidence type="ECO:0000256" key="10">
    <source>
        <dbReference type="ARBA" id="ARBA00023242"/>
    </source>
</evidence>